<dbReference type="Pfam" id="PF22422">
    <property type="entry name" value="MGH1-like_GH"/>
    <property type="match status" value="1"/>
</dbReference>
<proteinExistence type="predicted"/>
<accession>A0A132PNB2</accession>
<evidence type="ECO:0000259" key="2">
    <source>
        <dbReference type="Pfam" id="PF22422"/>
    </source>
</evidence>
<comment type="caution">
    <text evidence="3">The sequence shown here is derived from an EMBL/GenBank/DDBJ whole genome shotgun (WGS) entry which is preliminary data.</text>
</comment>
<dbReference type="AlphaFoldDB" id="A0A132PNB2"/>
<dbReference type="EMBL" id="LGTW01000007">
    <property type="protein sequence ID" value="KWX23687.1"/>
    <property type="molecule type" value="Genomic_DNA"/>
</dbReference>
<keyword evidence="4" id="KW-1185">Reference proteome</keyword>
<dbReference type="Pfam" id="PF14742">
    <property type="entry name" value="GDE_N_bis"/>
    <property type="match status" value="1"/>
</dbReference>
<organism evidence="3 4">
    <name type="scientific">Mycolicibacterium wolinskyi</name>
    <dbReference type="NCBI Taxonomy" id="59750"/>
    <lineage>
        <taxon>Bacteria</taxon>
        <taxon>Bacillati</taxon>
        <taxon>Actinomycetota</taxon>
        <taxon>Actinomycetes</taxon>
        <taxon>Mycobacteriales</taxon>
        <taxon>Mycobacteriaceae</taxon>
        <taxon>Mycolicibacterium</taxon>
    </lineage>
</organism>
<dbReference type="InterPro" id="IPR054491">
    <property type="entry name" value="MGH1-like_GH"/>
</dbReference>
<feature type="domain" description="Putative glycogen debranching enzyme N-terminal" evidence="1">
    <location>
        <begin position="24"/>
        <end position="203"/>
    </location>
</feature>
<dbReference type="Gene3D" id="1.50.10.10">
    <property type="match status" value="1"/>
</dbReference>
<dbReference type="RefSeq" id="WP_067849132.1">
    <property type="nucleotide sequence ID" value="NZ_LGTW01000007.1"/>
</dbReference>
<reference evidence="3 4" key="1">
    <citation type="submission" date="2015-07" db="EMBL/GenBank/DDBJ databases">
        <title>A draft genome sequence of Mycobacterium wolinskyi.</title>
        <authorList>
            <person name="de Man T.J."/>
            <person name="Perry K.A."/>
            <person name="Coulliette A.D."/>
            <person name="Jensen B."/>
            <person name="Toney N.C."/>
            <person name="Limbago B.M."/>
            <person name="Noble-Wang J."/>
        </authorList>
    </citation>
    <scope>NUCLEOTIDE SEQUENCE [LARGE SCALE GENOMIC DNA]</scope>
    <source>
        <strain evidence="3 4">CDC_01</strain>
    </source>
</reference>
<dbReference type="InterPro" id="IPR008928">
    <property type="entry name" value="6-hairpin_glycosidase_sf"/>
</dbReference>
<protein>
    <submittedName>
        <fullName evidence="3">Amylo-alpha-1,6-glucosidase</fullName>
    </submittedName>
</protein>
<dbReference type="SUPFAM" id="SSF48208">
    <property type="entry name" value="Six-hairpin glycosidases"/>
    <property type="match status" value="1"/>
</dbReference>
<sequence length="708" mass="77035">MSAPNALNSGEPAGIGFDGDTVTLVEGASFCLSDRHGDVTAGCSHGLFFRDARVLSRWELRVDGRPPEPLSVQIPEAFAAQFISRRAPRAGLADSTLLVVRERLVADGMRETITLHNLDGESTVVTLELHADADFADLFAVKEGRAPVRGAELTVVNDELVLHDRADYIRGLTVTATGDPAVLPGSFTWRIVVGPHERWQVDVVVQPTLANQSVKSRFRSGEQLESSAPAQKMEAWRDTATNVEADHATLAEVLRRTESDLGALLIHDETGDGRPFVAAGAPWYMTLFGRDSLLTAWMALPLDCGLSVGTLQRLAEVQGRRIDPITEEQPGRILHEIRRGPASEDVLGGTVYYGAVDATPLFVMLLAESWRWGADEGSVRSLLPAADAALMWATRFGDRDGDGFIEYQRATDRGLINQGWKDSFDGINDATGRTAEPPIALCEVQGYHYAALLARAELAEAFDDDALAQRLRDRARTLRSQFLDAFWLDDKGWYAIALDARRQPVDALTSNVGHCLWTGIATDEHAAAIIDRLSDTEMNSGFGLRTLATTMGAYNPMSYHNGSVWPHDTAIAIAGLMRYRHVPGAVQLAEQLAAGLLDAADAFGGRLPELYCGFPRTEFPSPVPYPTSCSPQAWASAAPLLLVRAFLGLDPHVPKRQIEVSPALPQDWGRLALTDLRLGNVVVNIDAYGHDVKVSGVPDDWDVVTAPR</sequence>
<name>A0A132PNB2_9MYCO</name>
<gene>
    <name evidence="3" type="ORF">AFM11_12915</name>
</gene>
<dbReference type="STRING" id="59750.AWC31_03200"/>
<evidence type="ECO:0000313" key="4">
    <source>
        <dbReference type="Proteomes" id="UP000070612"/>
    </source>
</evidence>
<dbReference type="InterPro" id="IPR032856">
    <property type="entry name" value="GDE_N_bis"/>
</dbReference>
<evidence type="ECO:0000259" key="1">
    <source>
        <dbReference type="Pfam" id="PF14742"/>
    </source>
</evidence>
<feature type="domain" description="Mannosylglycerate hydrolase MGH1-like glycoside hydrolase" evidence="2">
    <location>
        <begin position="387"/>
        <end position="594"/>
    </location>
</feature>
<dbReference type="GO" id="GO:0005975">
    <property type="term" value="P:carbohydrate metabolic process"/>
    <property type="evidence" value="ECO:0007669"/>
    <property type="project" value="InterPro"/>
</dbReference>
<dbReference type="InterPro" id="IPR012341">
    <property type="entry name" value="6hp_glycosidase-like_sf"/>
</dbReference>
<dbReference type="Proteomes" id="UP000070612">
    <property type="component" value="Unassembled WGS sequence"/>
</dbReference>
<evidence type="ECO:0000313" key="3">
    <source>
        <dbReference type="EMBL" id="KWX23687.1"/>
    </source>
</evidence>
<dbReference type="PATRIC" id="fig|59750.3.peg.6675"/>